<dbReference type="SUPFAM" id="SSF50129">
    <property type="entry name" value="GroES-like"/>
    <property type="match status" value="1"/>
</dbReference>
<dbReference type="FunFam" id="3.40.50.720:FF:000053">
    <property type="entry name" value="Quinone oxidoreductase 1"/>
    <property type="match status" value="1"/>
</dbReference>
<dbReference type="GO" id="GO:0070402">
    <property type="term" value="F:NADPH binding"/>
    <property type="evidence" value="ECO:0007669"/>
    <property type="project" value="TreeGrafter"/>
</dbReference>
<protein>
    <submittedName>
        <fullName evidence="4">NADPH:quinone reductase</fullName>
    </submittedName>
</protein>
<dbReference type="GO" id="GO:0003960">
    <property type="term" value="F:quinone reductase (NADPH) activity"/>
    <property type="evidence" value="ECO:0007669"/>
    <property type="project" value="InterPro"/>
</dbReference>
<dbReference type="AlphaFoldDB" id="A0AB73B8M7"/>
<evidence type="ECO:0000313" key="5">
    <source>
        <dbReference type="Proteomes" id="UP000315353"/>
    </source>
</evidence>
<organism evidence="4 5">
    <name type="scientific">Corynebacterium flavescens</name>
    <dbReference type="NCBI Taxonomy" id="28028"/>
    <lineage>
        <taxon>Bacteria</taxon>
        <taxon>Bacillati</taxon>
        <taxon>Actinomycetota</taxon>
        <taxon>Actinomycetes</taxon>
        <taxon>Mycobacteriales</taxon>
        <taxon>Corynebacteriaceae</taxon>
        <taxon>Corynebacterium</taxon>
    </lineage>
</organism>
<evidence type="ECO:0000256" key="1">
    <source>
        <dbReference type="ARBA" id="ARBA00022857"/>
    </source>
</evidence>
<dbReference type="EMBL" id="BJNB01000026">
    <property type="protein sequence ID" value="GEB98199.1"/>
    <property type="molecule type" value="Genomic_DNA"/>
</dbReference>
<dbReference type="InterPro" id="IPR011032">
    <property type="entry name" value="GroES-like_sf"/>
</dbReference>
<name>A0AB73B8M7_CORFL</name>
<dbReference type="InterPro" id="IPR013154">
    <property type="entry name" value="ADH-like_N"/>
</dbReference>
<reference evidence="4 5" key="1">
    <citation type="submission" date="2019-06" db="EMBL/GenBank/DDBJ databases">
        <title>Whole genome shotgun sequence of Corynebacterium flavescens NBRC 14136.</title>
        <authorList>
            <person name="Hosoyama A."/>
            <person name="Uohara A."/>
            <person name="Ohji S."/>
            <person name="Ichikawa N."/>
        </authorList>
    </citation>
    <scope>NUCLEOTIDE SEQUENCE [LARGE SCALE GENOMIC DNA]</scope>
    <source>
        <strain evidence="4 5">NBRC 14136</strain>
    </source>
</reference>
<gene>
    <name evidence="4" type="ORF">CFL01nite_16940</name>
</gene>
<dbReference type="Gene3D" id="3.40.50.720">
    <property type="entry name" value="NAD(P)-binding Rossmann-like Domain"/>
    <property type="match status" value="1"/>
</dbReference>
<proteinExistence type="predicted"/>
<evidence type="ECO:0000313" key="4">
    <source>
        <dbReference type="EMBL" id="GEB98199.1"/>
    </source>
</evidence>
<dbReference type="InterPro" id="IPR020843">
    <property type="entry name" value="ER"/>
</dbReference>
<feature type="domain" description="Enoyl reductase (ER)" evidence="3">
    <location>
        <begin position="32"/>
        <end position="339"/>
    </location>
</feature>
<keyword evidence="2" id="KW-0560">Oxidoreductase</keyword>
<accession>A0AB73B8M7</accession>
<evidence type="ECO:0000259" key="3">
    <source>
        <dbReference type="SMART" id="SM00829"/>
    </source>
</evidence>
<dbReference type="GO" id="GO:0035925">
    <property type="term" value="F:mRNA 3'-UTR AU-rich region binding"/>
    <property type="evidence" value="ECO:0007669"/>
    <property type="project" value="TreeGrafter"/>
</dbReference>
<comment type="caution">
    <text evidence="4">The sequence shown here is derived from an EMBL/GenBank/DDBJ whole genome shotgun (WGS) entry which is preliminary data.</text>
</comment>
<dbReference type="Proteomes" id="UP000315353">
    <property type="component" value="Unassembled WGS sequence"/>
</dbReference>
<dbReference type="SMART" id="SM00829">
    <property type="entry name" value="PKS_ER"/>
    <property type="match status" value="1"/>
</dbReference>
<dbReference type="InterPro" id="IPR047618">
    <property type="entry name" value="QOR-like"/>
</dbReference>
<dbReference type="InterPro" id="IPR036291">
    <property type="entry name" value="NAD(P)-bd_dom_sf"/>
</dbReference>
<evidence type="ECO:0000256" key="2">
    <source>
        <dbReference type="ARBA" id="ARBA00023002"/>
    </source>
</evidence>
<sequence>MPKSTGLLNLATKVYSWVSMGSMHAIQVKQTGGPEVLEYTEVPDPQPNHNQVLVDVVVAGVNYIDTYYRDGTYHAATPFIPGLEGTGRVAHDPQGEIAEGTMVAWDSAFGSYAEKVCVDRERLVAVPEGFSPEVAGSMLLQGMTAHYLSHGVYKLQAGSTCLITAGSGGVGLILTQMAKSLGATVYSVVSTDKKEELAYAAGADHVFRYSSSLAEQVRRYNKGRGVDVVYDGVGKDTFNESLEAVRARGTVALFGAASGPVPPFDPQLLNKHGSIFLTRPSLGAWTAEPGEFQMRAQAVVQAVSDGDLKFDISASYPLADAAQAHSDLQSRKTTGSIVLRVRED</sequence>
<dbReference type="Gene3D" id="3.90.180.10">
    <property type="entry name" value="Medium-chain alcohol dehydrogenases, catalytic domain"/>
    <property type="match status" value="1"/>
</dbReference>
<dbReference type="Pfam" id="PF08240">
    <property type="entry name" value="ADH_N"/>
    <property type="match status" value="1"/>
</dbReference>
<dbReference type="PANTHER" id="PTHR48106">
    <property type="entry name" value="QUINONE OXIDOREDUCTASE PIG3-RELATED"/>
    <property type="match status" value="1"/>
</dbReference>
<keyword evidence="1" id="KW-0521">NADP</keyword>
<dbReference type="GO" id="GO:0005829">
    <property type="term" value="C:cytosol"/>
    <property type="evidence" value="ECO:0007669"/>
    <property type="project" value="TreeGrafter"/>
</dbReference>
<dbReference type="SUPFAM" id="SSF51735">
    <property type="entry name" value="NAD(P)-binding Rossmann-fold domains"/>
    <property type="match status" value="1"/>
</dbReference>
<dbReference type="InterPro" id="IPR013149">
    <property type="entry name" value="ADH-like_C"/>
</dbReference>
<dbReference type="CDD" id="cd05286">
    <property type="entry name" value="QOR2"/>
    <property type="match status" value="1"/>
</dbReference>
<dbReference type="PANTHER" id="PTHR48106:SF13">
    <property type="entry name" value="QUINONE OXIDOREDUCTASE-RELATED"/>
    <property type="match status" value="1"/>
</dbReference>
<dbReference type="Pfam" id="PF00107">
    <property type="entry name" value="ADH_zinc_N"/>
    <property type="match status" value="1"/>
</dbReference>